<feature type="domain" description="HTH luxR-type" evidence="4">
    <location>
        <begin position="10"/>
        <end position="75"/>
    </location>
</feature>
<keyword evidence="2" id="KW-0238">DNA-binding</keyword>
<dbReference type="AlphaFoldDB" id="A0A4Q7VS45"/>
<dbReference type="CDD" id="cd06170">
    <property type="entry name" value="LuxR_C_like"/>
    <property type="match status" value="1"/>
</dbReference>
<dbReference type="PRINTS" id="PR00038">
    <property type="entry name" value="HTHLUXR"/>
</dbReference>
<protein>
    <submittedName>
        <fullName evidence="5">Regulatory LuxR family protein</fullName>
    </submittedName>
</protein>
<dbReference type="SMART" id="SM00421">
    <property type="entry name" value="HTH_LUXR"/>
    <property type="match status" value="1"/>
</dbReference>
<organism evidence="5 6">
    <name type="scientific">Advenella incenata</name>
    <dbReference type="NCBI Taxonomy" id="267800"/>
    <lineage>
        <taxon>Bacteria</taxon>
        <taxon>Pseudomonadati</taxon>
        <taxon>Pseudomonadota</taxon>
        <taxon>Betaproteobacteria</taxon>
        <taxon>Burkholderiales</taxon>
        <taxon>Alcaligenaceae</taxon>
    </lineage>
</organism>
<dbReference type="SUPFAM" id="SSF46894">
    <property type="entry name" value="C-terminal effector domain of the bipartite response regulators"/>
    <property type="match status" value="1"/>
</dbReference>
<dbReference type="InterPro" id="IPR036388">
    <property type="entry name" value="WH-like_DNA-bd_sf"/>
</dbReference>
<dbReference type="InterPro" id="IPR000792">
    <property type="entry name" value="Tscrpt_reg_LuxR_C"/>
</dbReference>
<keyword evidence="3" id="KW-0804">Transcription</keyword>
<dbReference type="PANTHER" id="PTHR44688">
    <property type="entry name" value="DNA-BINDING TRANSCRIPTIONAL ACTIVATOR DEVR_DOSR"/>
    <property type="match status" value="1"/>
</dbReference>
<dbReference type="Pfam" id="PF00196">
    <property type="entry name" value="GerE"/>
    <property type="match status" value="1"/>
</dbReference>
<name>A0A4Q7VS45_9BURK</name>
<gene>
    <name evidence="5" type="ORF">EV681_1143</name>
</gene>
<evidence type="ECO:0000256" key="1">
    <source>
        <dbReference type="ARBA" id="ARBA00023015"/>
    </source>
</evidence>
<evidence type="ECO:0000313" key="6">
    <source>
        <dbReference type="Proteomes" id="UP000293398"/>
    </source>
</evidence>
<sequence length="85" mass="9644">MGTGENMPGLDVLIQCLTPREKEVFFFVTRGLPNKVAAAELGVSQRTIEAHRARIFRKMNVRNATELARQVFTRLNPHISDNHQV</sequence>
<dbReference type="Proteomes" id="UP000293398">
    <property type="component" value="Unassembled WGS sequence"/>
</dbReference>
<evidence type="ECO:0000256" key="3">
    <source>
        <dbReference type="ARBA" id="ARBA00023163"/>
    </source>
</evidence>
<dbReference type="GO" id="GO:0003677">
    <property type="term" value="F:DNA binding"/>
    <property type="evidence" value="ECO:0007669"/>
    <property type="project" value="UniProtKB-KW"/>
</dbReference>
<keyword evidence="6" id="KW-1185">Reference proteome</keyword>
<dbReference type="PANTHER" id="PTHR44688:SF16">
    <property type="entry name" value="DNA-BINDING TRANSCRIPTIONAL ACTIVATOR DEVR_DOSR"/>
    <property type="match status" value="1"/>
</dbReference>
<dbReference type="RefSeq" id="WP_242612148.1">
    <property type="nucleotide sequence ID" value="NZ_SHKO01000001.1"/>
</dbReference>
<keyword evidence="1" id="KW-0805">Transcription regulation</keyword>
<dbReference type="InterPro" id="IPR016032">
    <property type="entry name" value="Sig_transdc_resp-reg_C-effctor"/>
</dbReference>
<dbReference type="PROSITE" id="PS50043">
    <property type="entry name" value="HTH_LUXR_2"/>
    <property type="match status" value="1"/>
</dbReference>
<reference evidence="5 6" key="1">
    <citation type="submission" date="2019-02" db="EMBL/GenBank/DDBJ databases">
        <title>Genomic Encyclopedia of Type Strains, Phase IV (KMG-IV): sequencing the most valuable type-strain genomes for metagenomic binning, comparative biology and taxonomic classification.</title>
        <authorList>
            <person name="Goeker M."/>
        </authorList>
    </citation>
    <scope>NUCLEOTIDE SEQUENCE [LARGE SCALE GENOMIC DNA]</scope>
    <source>
        <strain evidence="5 6">DSM 23814</strain>
    </source>
</reference>
<dbReference type="EMBL" id="SHKO01000001">
    <property type="protein sequence ID" value="RZT99360.1"/>
    <property type="molecule type" value="Genomic_DNA"/>
</dbReference>
<evidence type="ECO:0000256" key="2">
    <source>
        <dbReference type="ARBA" id="ARBA00023125"/>
    </source>
</evidence>
<evidence type="ECO:0000259" key="4">
    <source>
        <dbReference type="PROSITE" id="PS50043"/>
    </source>
</evidence>
<comment type="caution">
    <text evidence="5">The sequence shown here is derived from an EMBL/GenBank/DDBJ whole genome shotgun (WGS) entry which is preliminary data.</text>
</comment>
<proteinExistence type="predicted"/>
<dbReference type="GO" id="GO:0006355">
    <property type="term" value="P:regulation of DNA-templated transcription"/>
    <property type="evidence" value="ECO:0007669"/>
    <property type="project" value="InterPro"/>
</dbReference>
<dbReference type="Gene3D" id="1.10.10.10">
    <property type="entry name" value="Winged helix-like DNA-binding domain superfamily/Winged helix DNA-binding domain"/>
    <property type="match status" value="1"/>
</dbReference>
<accession>A0A4Q7VS45</accession>
<evidence type="ECO:0000313" key="5">
    <source>
        <dbReference type="EMBL" id="RZT99360.1"/>
    </source>
</evidence>